<dbReference type="AlphaFoldDB" id="A0A9N7PKX1"/>
<dbReference type="SUPFAM" id="SSF52038">
    <property type="entry name" value="Barstar-related"/>
    <property type="match status" value="1"/>
</dbReference>
<evidence type="ECO:0000313" key="6">
    <source>
        <dbReference type="Proteomes" id="UP001055437"/>
    </source>
</evidence>
<reference evidence="3 5" key="1">
    <citation type="submission" date="2017-09" db="EMBL/GenBank/DDBJ databases">
        <authorList>
            <person name="Thomas P."/>
            <person name="Seyboldt C."/>
        </authorList>
    </citation>
    <scope>NUCLEOTIDE SEQUENCE [LARGE SCALE GENOMIC DNA]</scope>
    <source>
        <strain evidence="3 5">DSM 7534</strain>
    </source>
</reference>
<evidence type="ECO:0000259" key="2">
    <source>
        <dbReference type="Pfam" id="PF01337"/>
    </source>
</evidence>
<evidence type="ECO:0000313" key="4">
    <source>
        <dbReference type="EMBL" id="USS00528.1"/>
    </source>
</evidence>
<dbReference type="EMBL" id="CP099799">
    <property type="protein sequence ID" value="USS00528.1"/>
    <property type="molecule type" value="Genomic_DNA"/>
</dbReference>
<dbReference type="Gene3D" id="3.30.370.10">
    <property type="entry name" value="Barstar-like"/>
    <property type="match status" value="1"/>
</dbReference>
<comment type="similarity">
    <text evidence="1">Belongs to the barstar family.</text>
</comment>
<protein>
    <submittedName>
        <fullName evidence="4">Barstar family protein</fullName>
    </submittedName>
</protein>
<dbReference type="Proteomes" id="UP001055437">
    <property type="component" value="Chromosome"/>
</dbReference>
<dbReference type="RefSeq" id="WP_120140621.1">
    <property type="nucleotide sequence ID" value="NZ_CP023671.1"/>
</dbReference>
<proteinExistence type="inferred from homology"/>
<evidence type="ECO:0000313" key="5">
    <source>
        <dbReference type="Proteomes" id="UP000280586"/>
    </source>
</evidence>
<gene>
    <name evidence="3" type="ORF">CP523_05470</name>
    <name evidence="4" type="ORF">NH397_13725</name>
</gene>
<evidence type="ECO:0000256" key="1">
    <source>
        <dbReference type="ARBA" id="ARBA00006845"/>
    </source>
</evidence>
<dbReference type="InterPro" id="IPR000468">
    <property type="entry name" value="Barstar"/>
</dbReference>
<dbReference type="GeneID" id="303560126"/>
<dbReference type="EMBL" id="CP023671">
    <property type="protein sequence ID" value="AYE33961.1"/>
    <property type="molecule type" value="Genomic_DNA"/>
</dbReference>
<reference evidence="4" key="2">
    <citation type="submission" date="2022-06" db="EMBL/GenBank/DDBJ databases">
        <authorList>
            <person name="Holder M.E."/>
            <person name="Ajami N.J."/>
            <person name="Petrosino J.F."/>
        </authorList>
    </citation>
    <scope>NUCLEOTIDE SEQUENCE</scope>
    <source>
        <strain evidence="4">RMA 8861</strain>
    </source>
</reference>
<dbReference type="Proteomes" id="UP000280586">
    <property type="component" value="Chromosome"/>
</dbReference>
<feature type="domain" description="Barstar (barnase inhibitor)" evidence="2">
    <location>
        <begin position="107"/>
        <end position="181"/>
    </location>
</feature>
<keyword evidence="6" id="KW-1185">Reference proteome</keyword>
<accession>A0A9N7PKX1</accession>
<sequence>MTIIEVLSMYTKDYLSSNEFEQWVYQNEEKLNKSFDDSLYYEIIATDYNNKKEVINLKNKLEEYLNCNYTNEFNNINDCYIDKVIDTSEIENPIIKSLKERYRRKQNVEFDCININSLKELHQNIKDKFGFSQYYGMNWDALRDFLRETELPKQIIFNGWSHLLEIMPKDSNVLKEILVEYGSNDCEVIYND</sequence>
<evidence type="ECO:0000313" key="3">
    <source>
        <dbReference type="EMBL" id="AYE33961.1"/>
    </source>
</evidence>
<dbReference type="InterPro" id="IPR035905">
    <property type="entry name" value="Barstar-like_sf"/>
</dbReference>
<organism evidence="3 5">
    <name type="scientific">Clostridium septicum</name>
    <dbReference type="NCBI Taxonomy" id="1504"/>
    <lineage>
        <taxon>Bacteria</taxon>
        <taxon>Bacillati</taxon>
        <taxon>Bacillota</taxon>
        <taxon>Clostridia</taxon>
        <taxon>Eubacteriales</taxon>
        <taxon>Clostridiaceae</taxon>
        <taxon>Clostridium</taxon>
    </lineage>
</organism>
<name>A0A9N7PKX1_CLOSE</name>
<dbReference type="Pfam" id="PF01337">
    <property type="entry name" value="Barstar"/>
    <property type="match status" value="1"/>
</dbReference>
<dbReference type="KEGG" id="csep:CP523_05470"/>